<dbReference type="Gene3D" id="1.25.40.20">
    <property type="entry name" value="Ankyrin repeat-containing domain"/>
    <property type="match status" value="2"/>
</dbReference>
<feature type="region of interest" description="Disordered" evidence="2">
    <location>
        <begin position="496"/>
        <end position="521"/>
    </location>
</feature>
<dbReference type="PRINTS" id="PR01415">
    <property type="entry name" value="ANKYRIN"/>
</dbReference>
<feature type="compositionally biased region" description="Polar residues" evidence="2">
    <location>
        <begin position="915"/>
        <end position="930"/>
    </location>
</feature>
<proteinExistence type="predicted"/>
<feature type="region of interest" description="Disordered" evidence="2">
    <location>
        <begin position="203"/>
        <end position="223"/>
    </location>
</feature>
<dbReference type="GO" id="GO:0016301">
    <property type="term" value="F:kinase activity"/>
    <property type="evidence" value="ECO:0007669"/>
    <property type="project" value="UniProtKB-KW"/>
</dbReference>
<sequence length="1113" mass="119748">MITDLAEPASDLYFAASSGDEDRVARLLRDPKNEKIINESFQLKVEGRECLPSQMSRVNALHIAAAQGYVGVVRALLRSSTLDVNKITDKKRFRKTPSSRLAGGDPRDLLHNIQVQKTALHLAVEGGHTEVVEALLQDPRIDVNAQSFENWKVVFARLSRKEHHKIQRCPVHMAAFLGYLPIVRMLVEHPMYNPRLPSKEKRVAKEWTDEQRPINGSSKRKEEHLKDPIHWAAQGGHVEVLRFLMAHGADVNSRSRYFYEHCVFRIYPELNTAAFEVVQSSGGDYVPHQCPVHLAARKGHIDALRLLLADPRTRNDIPLWNGRTLLDEAQATQAPEGEAKRAVCKLVEDHLNGIPIEAPTDAPFAQGSLSSVLSAEPAAPAAATAPAPAPAAEGTTFSYGADPEPTAPATAPAAPAPPPANGLHRPRPCSSGFPLLEWRRFDDAPLLQFGAPAPAPAAASLLSSINAPPSFAYASAAAVPPSDHLLFALTAPAGATVTPPASAGSVEAPAPASGAPAPQPSNDLTSLWSAFSISGPAAPAGSAAPAAPAAPNPFDFPAPTSQAPQVRPGPKDTPSLLPCLDPYPGRARLPTGSHLGIFSSAVRAPAGCLMLAPRQSGSEKPKGDEIDGVPAARRVPIRSKDGPGSKYDYVKVLIHLKEGHYYVLSRFLISRALETIQIPLSDAQLISLSLKKELVDRNLLNISQHDMDQWLVWLLAVHGYDQPYFPRYRMMGAFYQHRIPLVVLIAGTGAVAKSTIATQLAHRLNLPNVLQTDLVYDIIGGEGPSLWEMRFERDEDFLAEYRRRARLVRQGVDYDMHKALKEGKPIIIEGSYVDPALYAPFFDPALSAAALGPAQPLGPPAPARHLLSFFTPDSAWSSSPAAGAAQLGPGVVPLADEPPPAMTCRPLPRPPQQPHEAQTPLSLSATPTNSRTPLAIRPPSGAPAGPVEPEYLSLATLRSLVKGAAPTSPDQRSGEGFPGVKAVAVAYILRGTAESQRVLLDGWLTAHHDQAVAFGATRAEQSREAQRRFDVLQRYLCGAVEGLPGARVVPVEANLEATVTRIHSLFLERITDLYVEPRPPTPPDVSPFDPSIQQQSLSSLSGEAVLMPPPASS</sequence>
<feature type="compositionally biased region" description="Low complexity" evidence="2">
    <location>
        <begin position="383"/>
        <end position="393"/>
    </location>
</feature>
<dbReference type="Gene3D" id="3.40.50.300">
    <property type="entry name" value="P-loop containing nucleotide triphosphate hydrolases"/>
    <property type="match status" value="1"/>
</dbReference>
<dbReference type="EMBL" id="JAPMOS010000054">
    <property type="protein sequence ID" value="KAJ4457122.1"/>
    <property type="molecule type" value="Genomic_DNA"/>
</dbReference>
<protein>
    <submittedName>
        <fullName evidence="3">2-phosphoglycerate kinase</fullName>
    </submittedName>
</protein>
<dbReference type="Proteomes" id="UP001141327">
    <property type="component" value="Unassembled WGS sequence"/>
</dbReference>
<keyword evidence="1" id="KW-0040">ANK repeat</keyword>
<feature type="region of interest" description="Disordered" evidence="2">
    <location>
        <begin position="383"/>
        <end position="428"/>
    </location>
</feature>
<comment type="caution">
    <text evidence="3">The sequence shown here is derived from an EMBL/GenBank/DDBJ whole genome shotgun (WGS) entry which is preliminary data.</text>
</comment>
<dbReference type="InterPro" id="IPR036770">
    <property type="entry name" value="Ankyrin_rpt-contain_sf"/>
</dbReference>
<dbReference type="SMART" id="SM00248">
    <property type="entry name" value="ANK"/>
    <property type="match status" value="5"/>
</dbReference>
<feature type="region of interest" description="Disordered" evidence="2">
    <location>
        <begin position="540"/>
        <end position="574"/>
    </location>
</feature>
<name>A0ABQ8UCX0_9EUKA</name>
<dbReference type="PANTHER" id="PTHR33477:SF2">
    <property type="entry name" value="2-PHOSPHOGLYCERATE KINASE"/>
    <property type="match status" value="1"/>
</dbReference>
<keyword evidence="3" id="KW-0808">Transferase</keyword>
<feature type="compositionally biased region" description="Basic and acidic residues" evidence="2">
    <location>
        <begin position="203"/>
        <end position="212"/>
    </location>
</feature>
<feature type="region of interest" description="Disordered" evidence="2">
    <location>
        <begin position="879"/>
        <end position="930"/>
    </location>
</feature>
<feature type="compositionally biased region" description="Low complexity" evidence="2">
    <location>
        <begin position="496"/>
        <end position="516"/>
    </location>
</feature>
<dbReference type="PROSITE" id="PS50297">
    <property type="entry name" value="ANK_REP_REGION"/>
    <property type="match status" value="2"/>
</dbReference>
<keyword evidence="4" id="KW-1185">Reference proteome</keyword>
<keyword evidence="3" id="KW-0418">Kinase</keyword>
<feature type="compositionally biased region" description="Low complexity" evidence="2">
    <location>
        <begin position="1086"/>
        <end position="1101"/>
    </location>
</feature>
<feature type="repeat" description="ANK" evidence="1">
    <location>
        <begin position="115"/>
        <end position="137"/>
    </location>
</feature>
<feature type="compositionally biased region" description="Pro residues" evidence="2">
    <location>
        <begin position="896"/>
        <end position="913"/>
    </location>
</feature>
<dbReference type="PANTHER" id="PTHR33477">
    <property type="entry name" value="P-LOOP NTPASE DOMAIN-CONTAINING PROTEIN LPA1 HOMOLOG 1"/>
    <property type="match status" value="1"/>
</dbReference>
<evidence type="ECO:0000313" key="4">
    <source>
        <dbReference type="Proteomes" id="UP001141327"/>
    </source>
</evidence>
<evidence type="ECO:0000256" key="2">
    <source>
        <dbReference type="SAM" id="MobiDB-lite"/>
    </source>
</evidence>
<evidence type="ECO:0000256" key="1">
    <source>
        <dbReference type="PROSITE-ProRule" id="PRU00023"/>
    </source>
</evidence>
<dbReference type="SUPFAM" id="SSF48403">
    <property type="entry name" value="Ankyrin repeat"/>
    <property type="match status" value="1"/>
</dbReference>
<dbReference type="Pfam" id="PF12796">
    <property type="entry name" value="Ank_2"/>
    <property type="match status" value="2"/>
</dbReference>
<feature type="repeat" description="ANK" evidence="1">
    <location>
        <begin position="224"/>
        <end position="256"/>
    </location>
</feature>
<feature type="region of interest" description="Disordered" evidence="2">
    <location>
        <begin position="1077"/>
        <end position="1113"/>
    </location>
</feature>
<gene>
    <name evidence="3" type="ORF">PAPYR_7519</name>
</gene>
<accession>A0ABQ8UCX0</accession>
<organism evidence="3 4">
    <name type="scientific">Paratrimastix pyriformis</name>
    <dbReference type="NCBI Taxonomy" id="342808"/>
    <lineage>
        <taxon>Eukaryota</taxon>
        <taxon>Metamonada</taxon>
        <taxon>Preaxostyla</taxon>
        <taxon>Paratrimastigidae</taxon>
        <taxon>Paratrimastix</taxon>
    </lineage>
</organism>
<dbReference type="InterPro" id="IPR027417">
    <property type="entry name" value="P-loop_NTPase"/>
</dbReference>
<reference evidence="3" key="1">
    <citation type="journal article" date="2022" name="bioRxiv">
        <title>Genomics of Preaxostyla Flagellates Illuminates Evolutionary Transitions and the Path Towards Mitochondrial Loss.</title>
        <authorList>
            <person name="Novak L.V.F."/>
            <person name="Treitli S.C."/>
            <person name="Pyrih J."/>
            <person name="Halakuc P."/>
            <person name="Pipaliya S.V."/>
            <person name="Vacek V."/>
            <person name="Brzon O."/>
            <person name="Soukal P."/>
            <person name="Eme L."/>
            <person name="Dacks J.B."/>
            <person name="Karnkowska A."/>
            <person name="Elias M."/>
            <person name="Hampl V."/>
        </authorList>
    </citation>
    <scope>NUCLEOTIDE SEQUENCE</scope>
    <source>
        <strain evidence="3">RCP-MX</strain>
    </source>
</reference>
<evidence type="ECO:0000313" key="3">
    <source>
        <dbReference type="EMBL" id="KAJ4457122.1"/>
    </source>
</evidence>
<dbReference type="InterPro" id="IPR002110">
    <property type="entry name" value="Ankyrin_rpt"/>
</dbReference>
<dbReference type="Pfam" id="PF00023">
    <property type="entry name" value="Ank"/>
    <property type="match status" value="1"/>
</dbReference>
<dbReference type="PROSITE" id="PS50088">
    <property type="entry name" value="ANK_REPEAT"/>
    <property type="match status" value="2"/>
</dbReference>
<dbReference type="SUPFAM" id="SSF52540">
    <property type="entry name" value="P-loop containing nucleoside triphosphate hydrolases"/>
    <property type="match status" value="1"/>
</dbReference>